<feature type="transmembrane region" description="Helical" evidence="7">
    <location>
        <begin position="719"/>
        <end position="739"/>
    </location>
</feature>
<gene>
    <name evidence="8" type="ORF">A7U60_g5378</name>
</gene>
<dbReference type="AlphaFoldDB" id="A0A9Q5HWT7"/>
<feature type="transmembrane region" description="Helical" evidence="7">
    <location>
        <begin position="826"/>
        <end position="846"/>
    </location>
</feature>
<comment type="caution">
    <text evidence="8">The sequence shown here is derived from an EMBL/GenBank/DDBJ whole genome shotgun (WGS) entry which is preliminary data.</text>
</comment>
<dbReference type="OrthoDB" id="10262656at2759"/>
<dbReference type="InterPro" id="IPR001958">
    <property type="entry name" value="Tet-R_TetA/multi-R_MdtG-like"/>
</dbReference>
<feature type="transmembrane region" description="Helical" evidence="7">
    <location>
        <begin position="156"/>
        <end position="177"/>
    </location>
</feature>
<evidence type="ECO:0000256" key="5">
    <source>
        <dbReference type="ARBA" id="ARBA00023136"/>
    </source>
</evidence>
<feature type="transmembrane region" description="Helical" evidence="7">
    <location>
        <begin position="122"/>
        <end position="144"/>
    </location>
</feature>
<feature type="region of interest" description="Disordered" evidence="6">
    <location>
        <begin position="473"/>
        <end position="607"/>
    </location>
</feature>
<reference evidence="8" key="1">
    <citation type="submission" date="2016-06" db="EMBL/GenBank/DDBJ databases">
        <title>Draft Genome sequence of the fungus Inonotus baumii.</title>
        <authorList>
            <person name="Zhu H."/>
            <person name="Lin W."/>
        </authorList>
    </citation>
    <scope>NUCLEOTIDE SEQUENCE</scope>
    <source>
        <strain evidence="8">821</strain>
    </source>
</reference>
<comment type="subcellular location">
    <subcellularLocation>
        <location evidence="1">Membrane</location>
        <topology evidence="1">Multi-pass membrane protein</topology>
    </subcellularLocation>
</comment>
<feature type="transmembrane region" description="Helical" evidence="7">
    <location>
        <begin position="793"/>
        <end position="814"/>
    </location>
</feature>
<feature type="compositionally biased region" description="Polar residues" evidence="6">
    <location>
        <begin position="555"/>
        <end position="566"/>
    </location>
</feature>
<keyword evidence="2" id="KW-0813">Transport</keyword>
<feature type="transmembrane region" description="Helical" evidence="7">
    <location>
        <begin position="751"/>
        <end position="781"/>
    </location>
</feature>
<keyword evidence="4 7" id="KW-1133">Transmembrane helix</keyword>
<accession>A0A9Q5HWT7</accession>
<feature type="compositionally biased region" description="Polar residues" evidence="6">
    <location>
        <begin position="358"/>
        <end position="372"/>
    </location>
</feature>
<dbReference type="Gene3D" id="1.20.1250.20">
    <property type="entry name" value="MFS general substrate transporter like domains"/>
    <property type="match status" value="2"/>
</dbReference>
<evidence type="ECO:0000256" key="7">
    <source>
        <dbReference type="SAM" id="Phobius"/>
    </source>
</evidence>
<feature type="transmembrane region" description="Helical" evidence="7">
    <location>
        <begin position="86"/>
        <end position="110"/>
    </location>
</feature>
<dbReference type="PRINTS" id="PR01035">
    <property type="entry name" value="TCRTETA"/>
</dbReference>
<feature type="region of interest" description="Disordered" evidence="6">
    <location>
        <begin position="335"/>
        <end position="374"/>
    </location>
</feature>
<dbReference type="InterPro" id="IPR011701">
    <property type="entry name" value="MFS"/>
</dbReference>
<evidence type="ECO:0000256" key="3">
    <source>
        <dbReference type="ARBA" id="ARBA00022692"/>
    </source>
</evidence>
<dbReference type="PANTHER" id="PTHR23504:SF17">
    <property type="entry name" value="MAJOR FACILITATOR SUPERFAMILY (MFS) PROFILE DOMAIN-CONTAINING PROTEIN"/>
    <property type="match status" value="1"/>
</dbReference>
<feature type="compositionally biased region" description="Polar residues" evidence="6">
    <location>
        <begin position="492"/>
        <end position="505"/>
    </location>
</feature>
<sequence>MGYTEDSTLFIDNGTPSSVEGHRGAGSTHPRRSFVSRLRRASRASLWKNLPDEDLISPSSERPPIPSALAPSGETISSPLPILPMIVLSIVMLGEFLTANVATPFLLFMVEGFGGFRDEADVGYWTGILVSCFFITQFITSLLWATAAEKHSTRTVLFTSLLGSSLTCFAFGTATSLPQAMCIRLLQGIFAGAIGVGRGTIATITDPSNEGRAYAILGFAWGFGGVAGAIVGGSFENPAQKWPGVFANITLFVKYPYLLPTIIAASITFIGAILSLFLAPDGGPREGAIRLPPEKVTATDTIPEEPSTPVDEVTSPPKSLRYRLSQRFSDYFTKRVPSAHDDIPTSRTGDTPMRLSPSVRQSSGSRVRTQSRASVADGSAYGYGAGYRNRLASNISQSLAGRRGSLASTITRRRQSNAMGVRARSTSQGIEGGELNFAQRLLMANEFAVTNIADLWVAAAINADNEDVFLSDTELDDEDDNPFQDDDEEEGTNSPTRIGRSSSATHYPRTLAPPSPARTGRSSAPSAHRPSNASVASRLGSPRRPFHQPSLGQVADTSSRRVSSSVPAIFSHTGVRSPSINEAPTFPSQPLLPREPGDTEAGLGDGLAPIMEGQRQSVFSRREQQDTDEPLDMVSEKQPSILSQLPIMIIFQYALLALHSTTHDQVFLSYLVSKYSSGGLNLNAGHFAQLIALMSLASIAYQFYLYPNMGPPRGRFSHLAMFRIGSLLFIPAYLSVILYRPLASVETGGNVFLMAALVFSTALRYAGITFAYTAVAILLNYMSPPQILGYANGVAQSIVSFARFVGPILGGYLWSVSVDGNPSGYPFGFIVCSAVTAIAVALSFFIR</sequence>
<dbReference type="GO" id="GO:0022857">
    <property type="term" value="F:transmembrane transporter activity"/>
    <property type="evidence" value="ECO:0007669"/>
    <property type="project" value="InterPro"/>
</dbReference>
<evidence type="ECO:0000256" key="6">
    <source>
        <dbReference type="SAM" id="MobiDB-lite"/>
    </source>
</evidence>
<feature type="transmembrane region" description="Helical" evidence="7">
    <location>
        <begin position="255"/>
        <end position="279"/>
    </location>
</feature>
<keyword evidence="5 7" id="KW-0472">Membrane</keyword>
<keyword evidence="3 7" id="KW-0812">Transmembrane</keyword>
<name>A0A9Q5HWT7_SANBA</name>
<organism evidence="8 9">
    <name type="scientific">Sanghuangporus baumii</name>
    <name type="common">Phellinus baumii</name>
    <dbReference type="NCBI Taxonomy" id="108892"/>
    <lineage>
        <taxon>Eukaryota</taxon>
        <taxon>Fungi</taxon>
        <taxon>Dikarya</taxon>
        <taxon>Basidiomycota</taxon>
        <taxon>Agaricomycotina</taxon>
        <taxon>Agaricomycetes</taxon>
        <taxon>Hymenochaetales</taxon>
        <taxon>Hymenochaetaceae</taxon>
        <taxon>Sanghuangporus</taxon>
    </lineage>
</organism>
<dbReference type="Pfam" id="PF07690">
    <property type="entry name" value="MFS_1"/>
    <property type="match status" value="1"/>
</dbReference>
<feature type="compositionally biased region" description="Acidic residues" evidence="6">
    <location>
        <begin position="473"/>
        <end position="491"/>
    </location>
</feature>
<feature type="region of interest" description="Disordered" evidence="6">
    <location>
        <begin position="1"/>
        <end position="33"/>
    </location>
</feature>
<keyword evidence="9" id="KW-1185">Reference proteome</keyword>
<evidence type="ECO:0000313" key="8">
    <source>
        <dbReference type="EMBL" id="OCB87473.1"/>
    </source>
</evidence>
<feature type="transmembrane region" description="Helical" evidence="7">
    <location>
        <begin position="687"/>
        <end position="707"/>
    </location>
</feature>
<dbReference type="SUPFAM" id="SSF103473">
    <property type="entry name" value="MFS general substrate transporter"/>
    <property type="match status" value="2"/>
</dbReference>
<proteinExistence type="predicted"/>
<evidence type="ECO:0000313" key="9">
    <source>
        <dbReference type="Proteomes" id="UP000757232"/>
    </source>
</evidence>
<feature type="compositionally biased region" description="Polar residues" evidence="6">
    <location>
        <begin position="520"/>
        <end position="535"/>
    </location>
</feature>
<evidence type="ECO:0000256" key="1">
    <source>
        <dbReference type="ARBA" id="ARBA00004141"/>
    </source>
</evidence>
<protein>
    <submittedName>
        <fullName evidence="8">Major facilitator superfamily MFS-1</fullName>
    </submittedName>
</protein>
<evidence type="ECO:0000256" key="4">
    <source>
        <dbReference type="ARBA" id="ARBA00022989"/>
    </source>
</evidence>
<feature type="compositionally biased region" description="Polar residues" evidence="6">
    <location>
        <begin position="574"/>
        <end position="588"/>
    </location>
</feature>
<dbReference type="Proteomes" id="UP000757232">
    <property type="component" value="Unassembled WGS sequence"/>
</dbReference>
<feature type="transmembrane region" description="Helical" evidence="7">
    <location>
        <begin position="213"/>
        <end position="235"/>
    </location>
</feature>
<dbReference type="GO" id="GO:0016020">
    <property type="term" value="C:membrane"/>
    <property type="evidence" value="ECO:0007669"/>
    <property type="project" value="UniProtKB-SubCell"/>
</dbReference>
<evidence type="ECO:0000256" key="2">
    <source>
        <dbReference type="ARBA" id="ARBA00022448"/>
    </source>
</evidence>
<dbReference type="InterPro" id="IPR036259">
    <property type="entry name" value="MFS_trans_sf"/>
</dbReference>
<dbReference type="EMBL" id="LNZH02000191">
    <property type="protein sequence ID" value="OCB87473.1"/>
    <property type="molecule type" value="Genomic_DNA"/>
</dbReference>
<dbReference type="PANTHER" id="PTHR23504">
    <property type="entry name" value="MAJOR FACILITATOR SUPERFAMILY DOMAIN-CONTAINING PROTEIN 10"/>
    <property type="match status" value="1"/>
</dbReference>